<feature type="transmembrane region" description="Helical" evidence="6">
    <location>
        <begin position="97"/>
        <end position="118"/>
    </location>
</feature>
<name>A0A4R6RNX8_9BURK</name>
<gene>
    <name evidence="8" type="ORF">EV672_101496</name>
</gene>
<dbReference type="Pfam" id="PF00482">
    <property type="entry name" value="T2SSF"/>
    <property type="match status" value="1"/>
</dbReference>
<evidence type="ECO:0000313" key="8">
    <source>
        <dbReference type="EMBL" id="TDP88350.1"/>
    </source>
</evidence>
<comment type="subcellular location">
    <subcellularLocation>
        <location evidence="1">Cell membrane</location>
        <topology evidence="1">Multi-pass membrane protein</topology>
    </subcellularLocation>
</comment>
<dbReference type="Gene3D" id="1.20.81.30">
    <property type="entry name" value="Type II secretion system (T2SS), domain F"/>
    <property type="match status" value="1"/>
</dbReference>
<evidence type="ECO:0000313" key="9">
    <source>
        <dbReference type="Proteomes" id="UP000294593"/>
    </source>
</evidence>
<protein>
    <submittedName>
        <fullName evidence="8">Tight adherence protein C</fullName>
    </submittedName>
</protein>
<evidence type="ECO:0000256" key="5">
    <source>
        <dbReference type="ARBA" id="ARBA00023136"/>
    </source>
</evidence>
<dbReference type="OrthoDB" id="8534919at2"/>
<dbReference type="GO" id="GO:0005886">
    <property type="term" value="C:plasma membrane"/>
    <property type="evidence" value="ECO:0007669"/>
    <property type="project" value="UniProtKB-SubCell"/>
</dbReference>
<dbReference type="InterPro" id="IPR018076">
    <property type="entry name" value="T2SS_GspF_dom"/>
</dbReference>
<evidence type="ECO:0000259" key="7">
    <source>
        <dbReference type="Pfam" id="PF00482"/>
    </source>
</evidence>
<accession>A0A4R6RNX8</accession>
<keyword evidence="5 6" id="KW-0472">Membrane</keyword>
<evidence type="ECO:0000256" key="3">
    <source>
        <dbReference type="ARBA" id="ARBA00022692"/>
    </source>
</evidence>
<feature type="domain" description="Type II secretion system protein GspF" evidence="7">
    <location>
        <begin position="161"/>
        <end position="288"/>
    </location>
</feature>
<keyword evidence="9" id="KW-1185">Reference proteome</keyword>
<dbReference type="AlphaFoldDB" id="A0A4R6RNX8"/>
<dbReference type="EMBL" id="SNXW01000001">
    <property type="protein sequence ID" value="TDP88350.1"/>
    <property type="molecule type" value="Genomic_DNA"/>
</dbReference>
<evidence type="ECO:0000256" key="6">
    <source>
        <dbReference type="SAM" id="Phobius"/>
    </source>
</evidence>
<dbReference type="PANTHER" id="PTHR35007:SF2">
    <property type="entry name" value="PILUS ASSEMBLE PROTEIN"/>
    <property type="match status" value="1"/>
</dbReference>
<feature type="transmembrane region" description="Helical" evidence="6">
    <location>
        <begin position="274"/>
        <end position="297"/>
    </location>
</feature>
<evidence type="ECO:0000256" key="2">
    <source>
        <dbReference type="ARBA" id="ARBA00022475"/>
    </source>
</evidence>
<keyword evidence="3 6" id="KW-0812">Transmembrane</keyword>
<reference evidence="8 9" key="1">
    <citation type="submission" date="2019-03" db="EMBL/GenBank/DDBJ databases">
        <title>Genomic Encyclopedia of Type Strains, Phase IV (KMG-IV): sequencing the most valuable type-strain genomes for metagenomic binning, comparative biology and taxonomic classification.</title>
        <authorList>
            <person name="Goeker M."/>
        </authorList>
    </citation>
    <scope>NUCLEOTIDE SEQUENCE [LARGE SCALE GENOMIC DNA]</scope>
    <source>
        <strain evidence="8 9">DSM 11901</strain>
    </source>
</reference>
<keyword evidence="2" id="KW-1003">Cell membrane</keyword>
<proteinExistence type="predicted"/>
<dbReference type="Proteomes" id="UP000294593">
    <property type="component" value="Unassembled WGS sequence"/>
</dbReference>
<feature type="transmembrane region" description="Helical" evidence="6">
    <location>
        <begin position="6"/>
        <end position="23"/>
    </location>
</feature>
<evidence type="ECO:0000256" key="1">
    <source>
        <dbReference type="ARBA" id="ARBA00004651"/>
    </source>
</evidence>
<dbReference type="PANTHER" id="PTHR35007">
    <property type="entry name" value="INTEGRAL MEMBRANE PROTEIN-RELATED"/>
    <property type="match status" value="1"/>
</dbReference>
<keyword evidence="4 6" id="KW-1133">Transmembrane helix</keyword>
<organism evidence="8 9">
    <name type="scientific">Aquabacterium commune</name>
    <dbReference type="NCBI Taxonomy" id="70586"/>
    <lineage>
        <taxon>Bacteria</taxon>
        <taxon>Pseudomonadati</taxon>
        <taxon>Pseudomonadota</taxon>
        <taxon>Betaproteobacteria</taxon>
        <taxon>Burkholderiales</taxon>
        <taxon>Aquabacterium</taxon>
    </lineage>
</organism>
<dbReference type="InterPro" id="IPR042094">
    <property type="entry name" value="T2SS_GspF_sf"/>
</dbReference>
<feature type="transmembrane region" description="Helical" evidence="6">
    <location>
        <begin position="124"/>
        <end position="142"/>
    </location>
</feature>
<evidence type="ECO:0000256" key="4">
    <source>
        <dbReference type="ARBA" id="ARBA00022989"/>
    </source>
</evidence>
<dbReference type="RefSeq" id="WP_133605970.1">
    <property type="nucleotide sequence ID" value="NZ_SNXW01000001.1"/>
</dbReference>
<comment type="caution">
    <text evidence="8">The sequence shown here is derived from an EMBL/GenBank/DDBJ whole genome shotgun (WGS) entry which is preliminary data.</text>
</comment>
<sequence>MTTLWLLLALMLFGLAAVLLMLTREDSIAPEAEKRFNEVLETPDDVSWMTQRRWRRTNSLSDRFRRVLERIPGTDMQEIELLMRQAGLVDDRTRARVYASLWMAPLGLAAMGLLAASFKGWPMFQSGFAGLTIGFIGSRKVLRWLAERRRQAVREEMPIVLNLMRLLFDAGLSLEHTLKAIGEQGKHITPHLASEFSWVLQRIQHGQERGDALEDMARRLDVDELTSTVSILKQAARYGGNLRDSLMRYIKLMEDRRMTELRDKVGKMSAKMSVVMMLFMFPALILFLAGPGFMAVVRTLKSI</sequence>